<dbReference type="SUPFAM" id="SSF54373">
    <property type="entry name" value="FAD-linked reductases, C-terminal domain"/>
    <property type="match status" value="1"/>
</dbReference>
<dbReference type="OrthoDB" id="337830at2"/>
<proteinExistence type="inferred from homology"/>
<evidence type="ECO:0000313" key="6">
    <source>
        <dbReference type="EMBL" id="OBZ93150.1"/>
    </source>
</evidence>
<dbReference type="InterPro" id="IPR002937">
    <property type="entry name" value="Amino_oxidase"/>
</dbReference>
<dbReference type="InterPro" id="IPR036188">
    <property type="entry name" value="FAD/NAD-bd_sf"/>
</dbReference>
<dbReference type="PATRIC" id="fig|1612624.7.peg.2446"/>
<keyword evidence="7" id="KW-1185">Reference proteome</keyword>
<dbReference type="STRING" id="1612624.ADU59_23775"/>
<sequence>MPSGNDHADVVVVGAGFTGLSAADALVSAGLDVILLEARDRVGGRVEPAVFSNDVRVDMGGQFICDEMPEVMALTRRFGFPLVETPMEGALLMQPDAGLTEAGYSFAESSRIRARANRIDPRDPDIAGLTAETWLARQSDSPAAKAGYQAMVEGLWCRPIHEMPLWYMIDTDRRTLSNGNELQYFVEGSTHAVAGALAATLGSRLRLNTPVAHIARTSGAVAVSDANGDVFTARQVVVAVPPVMASRIAYEPALPEPLIDAFGAWKSGAVIKVLVRYERPFWRDGGLSGMVMWRDVLGLFACDVSSERAAALVLFAGGSLAADWSGKGAEFIQSEIIRRLVAAFGNEAGAYMDFRMRDWVDDAWSGGGYSDVITGLSAYDAEAIIRAGAPPVHFAASELASSFPAYIEGAIVAGREAATRVMESLQASDRSASASGS</sequence>
<evidence type="ECO:0000256" key="4">
    <source>
        <dbReference type="PIRSR" id="PIRSR601613-1"/>
    </source>
</evidence>
<dbReference type="Pfam" id="PF01593">
    <property type="entry name" value="Amino_oxidase"/>
    <property type="match status" value="1"/>
</dbReference>
<reference evidence="6 7" key="1">
    <citation type="journal article" date="2016" name="Syst. Appl. Microbiol.">
        <title>Pararhizobium polonicum sp. nov. isolated from tumors on stone fruit rootstocks.</title>
        <authorList>
            <person name="Pulawska J."/>
            <person name="Kuzmanovic N."/>
            <person name="Willems A."/>
            <person name="Pothier J.F."/>
        </authorList>
    </citation>
    <scope>NUCLEOTIDE SEQUENCE [LARGE SCALE GENOMIC DNA]</scope>
    <source>
        <strain evidence="6 7">F5.1</strain>
    </source>
</reference>
<comment type="caution">
    <text evidence="6">The sequence shown here is derived from an EMBL/GenBank/DDBJ whole genome shotgun (WGS) entry which is preliminary data.</text>
</comment>
<dbReference type="InterPro" id="IPR001613">
    <property type="entry name" value="Flavin_amine_oxidase"/>
</dbReference>
<dbReference type="PANTHER" id="PTHR43563:SF1">
    <property type="entry name" value="AMINE OXIDASE [FLAVIN-CONTAINING] B"/>
    <property type="match status" value="1"/>
</dbReference>
<evidence type="ECO:0000256" key="3">
    <source>
        <dbReference type="ARBA" id="ARBA00023002"/>
    </source>
</evidence>
<dbReference type="SUPFAM" id="SSF51905">
    <property type="entry name" value="FAD/NAD(P)-binding domain"/>
    <property type="match status" value="1"/>
</dbReference>
<comment type="similarity">
    <text evidence="2">Belongs to the flavin monoamine oxidase family.</text>
</comment>
<dbReference type="Proteomes" id="UP000093111">
    <property type="component" value="Unassembled WGS sequence"/>
</dbReference>
<feature type="domain" description="Amine oxidase" evidence="5">
    <location>
        <begin position="17"/>
        <end position="422"/>
    </location>
</feature>
<evidence type="ECO:0000256" key="2">
    <source>
        <dbReference type="ARBA" id="ARBA00005995"/>
    </source>
</evidence>
<name>A0A1C7NVW5_9HYPH</name>
<protein>
    <submittedName>
        <fullName evidence="6">Monoamine oxidase</fullName>
    </submittedName>
</protein>
<feature type="binding site" evidence="4">
    <location>
        <position position="398"/>
    </location>
    <ligand>
        <name>FAD</name>
        <dbReference type="ChEBI" id="CHEBI:57692"/>
    </ligand>
</feature>
<feature type="binding site" evidence="4">
    <location>
        <position position="211"/>
    </location>
    <ligand>
        <name>FAD</name>
        <dbReference type="ChEBI" id="CHEBI:57692"/>
    </ligand>
</feature>
<dbReference type="PRINTS" id="PR00757">
    <property type="entry name" value="AMINEOXDASEF"/>
</dbReference>
<feature type="binding site" evidence="4">
    <location>
        <position position="315"/>
    </location>
    <ligand>
        <name>substrate</name>
    </ligand>
</feature>
<evidence type="ECO:0000256" key="1">
    <source>
        <dbReference type="ARBA" id="ARBA00001974"/>
    </source>
</evidence>
<dbReference type="AlphaFoldDB" id="A0A1C7NVW5"/>
<dbReference type="InterPro" id="IPR050703">
    <property type="entry name" value="Flavin_MAO"/>
</dbReference>
<dbReference type="PANTHER" id="PTHR43563">
    <property type="entry name" value="AMINE OXIDASE"/>
    <property type="match status" value="1"/>
</dbReference>
<dbReference type="Gene3D" id="3.50.50.60">
    <property type="entry name" value="FAD/NAD(P)-binding domain"/>
    <property type="match status" value="1"/>
</dbReference>
<accession>A0A1C7NVW5</accession>
<comment type="cofactor">
    <cofactor evidence="1">
        <name>FAD</name>
        <dbReference type="ChEBI" id="CHEBI:57692"/>
    </cofactor>
</comment>
<feature type="binding site" evidence="4">
    <location>
        <begin position="37"/>
        <end position="38"/>
    </location>
    <ligand>
        <name>FAD</name>
        <dbReference type="ChEBI" id="CHEBI:57692"/>
    </ligand>
</feature>
<keyword evidence="3" id="KW-0560">Oxidoreductase</keyword>
<dbReference type="GO" id="GO:0016491">
    <property type="term" value="F:oxidoreductase activity"/>
    <property type="evidence" value="ECO:0007669"/>
    <property type="project" value="UniProtKB-KW"/>
</dbReference>
<evidence type="ECO:0000259" key="5">
    <source>
        <dbReference type="Pfam" id="PF01593"/>
    </source>
</evidence>
<dbReference type="EMBL" id="LGLV01000016">
    <property type="protein sequence ID" value="OBZ93150.1"/>
    <property type="molecule type" value="Genomic_DNA"/>
</dbReference>
<gene>
    <name evidence="6" type="ORF">ADU59_23775</name>
</gene>
<organism evidence="6 7">
    <name type="scientific">Pararhizobium polonicum</name>
    <dbReference type="NCBI Taxonomy" id="1612624"/>
    <lineage>
        <taxon>Bacteria</taxon>
        <taxon>Pseudomonadati</taxon>
        <taxon>Pseudomonadota</taxon>
        <taxon>Alphaproteobacteria</taxon>
        <taxon>Hyphomicrobiales</taxon>
        <taxon>Rhizobiaceae</taxon>
        <taxon>Rhizobium/Agrobacterium group</taxon>
        <taxon>Pararhizobium</taxon>
    </lineage>
</organism>
<feature type="binding site" evidence="4">
    <location>
        <position position="18"/>
    </location>
    <ligand>
        <name>FAD</name>
        <dbReference type="ChEBI" id="CHEBI:57692"/>
    </ligand>
</feature>
<evidence type="ECO:0000313" key="7">
    <source>
        <dbReference type="Proteomes" id="UP000093111"/>
    </source>
</evidence>